<feature type="domain" description="Isochorismatase-like" evidence="3">
    <location>
        <begin position="268"/>
        <end position="417"/>
    </location>
</feature>
<dbReference type="PANTHER" id="PTHR42709">
    <property type="entry name" value="ALKALINE PHOSPHATASE LIKE PROTEIN"/>
    <property type="match status" value="1"/>
</dbReference>
<evidence type="ECO:0000313" key="6">
    <source>
        <dbReference type="Proteomes" id="UP000531840"/>
    </source>
</evidence>
<dbReference type="PANTHER" id="PTHR42709:SF9">
    <property type="entry name" value="ALKALINE PHOSPHATASE LIKE PROTEIN"/>
    <property type="match status" value="1"/>
</dbReference>
<feature type="transmembrane region" description="Helical" evidence="2">
    <location>
        <begin position="99"/>
        <end position="115"/>
    </location>
</feature>
<dbReference type="SUPFAM" id="SSF52499">
    <property type="entry name" value="Isochorismatase-like hydrolases"/>
    <property type="match status" value="1"/>
</dbReference>
<dbReference type="InterPro" id="IPR036380">
    <property type="entry name" value="Isochorismatase-like_sf"/>
</dbReference>
<name>A0ABX2SYU3_9BACL</name>
<keyword evidence="2" id="KW-0812">Transmembrane</keyword>
<evidence type="ECO:0000313" key="5">
    <source>
        <dbReference type="EMBL" id="NYS47415.1"/>
    </source>
</evidence>
<accession>A0ABX2SYU3</accession>
<dbReference type="Proteomes" id="UP000531840">
    <property type="component" value="Unassembled WGS sequence"/>
</dbReference>
<sequence length="438" mass="50194">MDTLLRLLYDHVYLILFFSLILEFVALPIPGETMMALAGVMGYNGHANYWLMILSGSLGTIIGMQLSYEVGRRLGTRAINKYGKYIGLTKPRMDQATKFFNKYGNIVIFIAYYLPGVRHILGYFSGISRIDSKKFHIYSTLGGIIWVFTFITMGYILGPSWKYVFNLMHKYGLLLLVLFIIAFIIYSIYNKLGKKEFLLDLKKYTKYYIPFILILAIVDILVLFTIGDKGFNKKLVDEVLYFTFGLILLILIFVYIKVNSVNRTTEKLLVVVDYQNDFVDGALGFKGADKIYNSIKEKIESNLSQNQDVIFTYDTHDENYLSTREGQFLPIEHCMNYTKGHKLYGDLENYTSKAKKVFEKDTFGSVELAKFISKSKYKEIEVCGLVSNICVLSNIILIQNFNKDVKIIVDLNATTSNEEVVNNTLEVYLKSLGVIVKK</sequence>
<proteinExistence type="inferred from homology"/>
<feature type="transmembrane region" description="Helical" evidence="2">
    <location>
        <begin position="170"/>
        <end position="188"/>
    </location>
</feature>
<gene>
    <name evidence="5" type="ORF">HZY85_04295</name>
</gene>
<dbReference type="InterPro" id="IPR000868">
    <property type="entry name" value="Isochorismatase-like_dom"/>
</dbReference>
<feature type="transmembrane region" description="Helical" evidence="2">
    <location>
        <begin position="12"/>
        <end position="29"/>
    </location>
</feature>
<feature type="transmembrane region" description="Helical" evidence="2">
    <location>
        <begin position="135"/>
        <end position="158"/>
    </location>
</feature>
<evidence type="ECO:0000259" key="4">
    <source>
        <dbReference type="Pfam" id="PF09335"/>
    </source>
</evidence>
<dbReference type="Pfam" id="PF09335">
    <property type="entry name" value="VTT_dom"/>
    <property type="match status" value="1"/>
</dbReference>
<dbReference type="InterPro" id="IPR032816">
    <property type="entry name" value="VTT_dom"/>
</dbReference>
<feature type="domain" description="VTT" evidence="4">
    <location>
        <begin position="29"/>
        <end position="155"/>
    </location>
</feature>
<evidence type="ECO:0000256" key="1">
    <source>
        <dbReference type="ARBA" id="ARBA00010792"/>
    </source>
</evidence>
<keyword evidence="6" id="KW-1185">Reference proteome</keyword>
<dbReference type="CDD" id="cd00431">
    <property type="entry name" value="cysteine_hydrolases"/>
    <property type="match status" value="1"/>
</dbReference>
<evidence type="ECO:0000256" key="2">
    <source>
        <dbReference type="SAM" id="Phobius"/>
    </source>
</evidence>
<reference evidence="5 6" key="1">
    <citation type="submission" date="2020-07" db="EMBL/GenBank/DDBJ databases">
        <title>MOT database genomes.</title>
        <authorList>
            <person name="Joseph S."/>
            <person name="Aduse-Opoku J."/>
            <person name="Hashim A."/>
            <person name="Wade W."/>
            <person name="Curtis M."/>
        </authorList>
    </citation>
    <scope>NUCLEOTIDE SEQUENCE [LARGE SCALE GENOMIC DNA]</scope>
    <source>
        <strain evidence="5 6">CIP 106318</strain>
    </source>
</reference>
<evidence type="ECO:0000259" key="3">
    <source>
        <dbReference type="Pfam" id="PF00857"/>
    </source>
</evidence>
<dbReference type="Gene3D" id="3.40.50.850">
    <property type="entry name" value="Isochorismatase-like"/>
    <property type="match status" value="1"/>
</dbReference>
<feature type="transmembrane region" description="Helical" evidence="2">
    <location>
        <begin position="49"/>
        <end position="68"/>
    </location>
</feature>
<organism evidence="5 6">
    <name type="scientific">Gemelliphila palaticanis</name>
    <dbReference type="NCBI Taxonomy" id="81950"/>
    <lineage>
        <taxon>Bacteria</taxon>
        <taxon>Bacillati</taxon>
        <taxon>Bacillota</taxon>
        <taxon>Bacilli</taxon>
        <taxon>Bacillales</taxon>
        <taxon>Gemellaceae</taxon>
        <taxon>Gemelliphila</taxon>
    </lineage>
</organism>
<comment type="caution">
    <text evidence="5">The sequence shown here is derived from an EMBL/GenBank/DDBJ whole genome shotgun (WGS) entry which is preliminary data.</text>
</comment>
<dbReference type="InterPro" id="IPR051311">
    <property type="entry name" value="DedA_domain"/>
</dbReference>
<feature type="transmembrane region" description="Helical" evidence="2">
    <location>
        <begin position="239"/>
        <end position="256"/>
    </location>
</feature>
<dbReference type="Pfam" id="PF00857">
    <property type="entry name" value="Isochorismatase"/>
    <property type="match status" value="1"/>
</dbReference>
<dbReference type="EMBL" id="JACBYF010000006">
    <property type="protein sequence ID" value="NYS47415.1"/>
    <property type="molecule type" value="Genomic_DNA"/>
</dbReference>
<dbReference type="RefSeq" id="WP_179941201.1">
    <property type="nucleotide sequence ID" value="NZ_JACBYF010000006.1"/>
</dbReference>
<feature type="transmembrane region" description="Helical" evidence="2">
    <location>
        <begin position="208"/>
        <end position="227"/>
    </location>
</feature>
<keyword evidence="2" id="KW-0472">Membrane</keyword>
<protein>
    <submittedName>
        <fullName evidence="5">Isochorismatase family protein</fullName>
    </submittedName>
</protein>
<keyword evidence="2" id="KW-1133">Transmembrane helix</keyword>
<comment type="similarity">
    <text evidence="1">Belongs to the DedA family.</text>
</comment>